<keyword evidence="1" id="KW-1133">Transmembrane helix</keyword>
<keyword evidence="1" id="KW-0812">Transmembrane</keyword>
<keyword evidence="1" id="KW-0472">Membrane</keyword>
<dbReference type="Proteomes" id="UP000244908">
    <property type="component" value="Chromosome"/>
</dbReference>
<sequence length="188" mass="21819">MHVKSNNSFSQRIIAVISFIGTKIRKLFSWYKDLWVKFTHNKYDEFVYKRGITMAASTLAVMVIVPVFICLILQTTYYWTTYKKETIYLSQSEEIYPDDNIWGVRGCYTRHCDSDSSIYFRIKPSLFHHLWNLGHNGNVFLPDVIGSSVPTGLTQCEVISYGIRMRMTMLFNVYPNILKVTCAGVEPN</sequence>
<gene>
    <name evidence="2" type="ORF">HYN51_09325</name>
</gene>
<accession>A0A2Y9TYZ3</accession>
<evidence type="ECO:0000313" key="3">
    <source>
        <dbReference type="Proteomes" id="UP000244908"/>
    </source>
</evidence>
<dbReference type="EMBL" id="CP029185">
    <property type="protein sequence ID" value="AWH88741.1"/>
    <property type="molecule type" value="Genomic_DNA"/>
</dbReference>
<organism evidence="2 3">
    <name type="scientific">Limnobaculum parvum</name>
    <dbReference type="NCBI Taxonomy" id="2172103"/>
    <lineage>
        <taxon>Bacteria</taxon>
        <taxon>Pseudomonadati</taxon>
        <taxon>Pseudomonadota</taxon>
        <taxon>Gammaproteobacteria</taxon>
        <taxon>Enterobacterales</taxon>
        <taxon>Budviciaceae</taxon>
        <taxon>Limnobaculum</taxon>
    </lineage>
</organism>
<name>A0A2Y9TYZ3_9GAMM</name>
<evidence type="ECO:0000313" key="2">
    <source>
        <dbReference type="EMBL" id="AWH88741.1"/>
    </source>
</evidence>
<feature type="transmembrane region" description="Helical" evidence="1">
    <location>
        <begin position="12"/>
        <end position="31"/>
    </location>
</feature>
<protein>
    <submittedName>
        <fullName evidence="2">Uncharacterized protein</fullName>
    </submittedName>
</protein>
<feature type="transmembrane region" description="Helical" evidence="1">
    <location>
        <begin position="51"/>
        <end position="73"/>
    </location>
</feature>
<keyword evidence="3" id="KW-1185">Reference proteome</keyword>
<reference evidence="2 3" key="1">
    <citation type="journal article" date="2019" name="Int. J. Syst. Evol. Microbiol.">
        <title>Limnobaculum parvum gen. nov., sp. nov., isolated from a freshwater lake.</title>
        <authorList>
            <person name="Baek C."/>
            <person name="Shin S.K."/>
            <person name="Yi H."/>
        </authorList>
    </citation>
    <scope>NUCLEOTIDE SEQUENCE [LARGE SCALE GENOMIC DNA]</scope>
    <source>
        <strain evidence="2 3">HYN0051</strain>
    </source>
</reference>
<evidence type="ECO:0000256" key="1">
    <source>
        <dbReference type="SAM" id="Phobius"/>
    </source>
</evidence>
<dbReference type="AlphaFoldDB" id="A0A2Y9TYZ3"/>
<dbReference type="KEGG" id="lpv:HYN51_09325"/>
<proteinExistence type="predicted"/>